<gene>
    <name evidence="1" type="ORF">DNFV4_02246</name>
</gene>
<name>A0AA86MZA4_9BACT</name>
<sequence length="117" mass="13110">MATKGVQEGRARAGSAWRKLEEGHALEKVGSSMNRPHKGIRTRIPSLVLEAVPRLHVAGPMRMRKSSWEATAHSHDAWGSLFNVIKVSRYELIPVWPEVKGRMAAETRGSAFQRRGR</sequence>
<dbReference type="KEGG" id="nti:DNFV4_02246"/>
<protein>
    <submittedName>
        <fullName evidence="1">Uncharacterized protein</fullName>
    </submittedName>
</protein>
<accession>A0AA86MZA4</accession>
<evidence type="ECO:0000313" key="2">
    <source>
        <dbReference type="Proteomes" id="UP001179121"/>
    </source>
</evidence>
<proteinExistence type="predicted"/>
<dbReference type="EMBL" id="OX365700">
    <property type="protein sequence ID" value="CAI4031826.1"/>
    <property type="molecule type" value="Genomic_DNA"/>
</dbReference>
<reference evidence="1" key="1">
    <citation type="submission" date="2022-10" db="EMBL/GenBank/DDBJ databases">
        <authorList>
            <person name="Koch H."/>
        </authorList>
    </citation>
    <scope>NUCLEOTIDE SEQUENCE</scope>
    <source>
        <strain evidence="1">DNF</strain>
    </source>
</reference>
<dbReference type="AlphaFoldDB" id="A0AA86MZA4"/>
<dbReference type="Proteomes" id="UP001179121">
    <property type="component" value="Chromosome"/>
</dbReference>
<evidence type="ECO:0000313" key="1">
    <source>
        <dbReference type="EMBL" id="CAI4031826.1"/>
    </source>
</evidence>
<organism evidence="1 2">
    <name type="scientific">Nitrospira tepida</name>
    <dbReference type="NCBI Taxonomy" id="2973512"/>
    <lineage>
        <taxon>Bacteria</taxon>
        <taxon>Pseudomonadati</taxon>
        <taxon>Nitrospirota</taxon>
        <taxon>Nitrospiria</taxon>
        <taxon>Nitrospirales</taxon>
        <taxon>Nitrospiraceae</taxon>
        <taxon>Nitrospira</taxon>
    </lineage>
</organism>
<keyword evidence="2" id="KW-1185">Reference proteome</keyword>